<proteinExistence type="predicted"/>
<dbReference type="Pfam" id="PF08463">
    <property type="entry name" value="EcoEI_R_C"/>
    <property type="match status" value="1"/>
</dbReference>
<reference evidence="3" key="1">
    <citation type="journal article" date="2019" name="Int. J. Syst. Evol. Microbiol.">
        <title>The Global Catalogue of Microorganisms (GCM) 10K type strain sequencing project: providing services to taxonomists for standard genome sequencing and annotation.</title>
        <authorList>
            <consortium name="The Broad Institute Genomics Platform"/>
            <consortium name="The Broad Institute Genome Sequencing Center for Infectious Disease"/>
            <person name="Wu L."/>
            <person name="Ma J."/>
        </authorList>
    </citation>
    <scope>NUCLEOTIDE SEQUENCE [LARGE SCALE GENOMIC DNA]</scope>
    <source>
        <strain evidence="3">JCM 18200</strain>
    </source>
</reference>
<dbReference type="RefSeq" id="WP_345232946.1">
    <property type="nucleotide sequence ID" value="NZ_BAABIQ010000041.1"/>
</dbReference>
<accession>A0ABP9BTN0</accession>
<keyword evidence="3" id="KW-1185">Reference proteome</keyword>
<protein>
    <recommendedName>
        <fullName evidence="1">EcoEI R protein C-terminal domain-containing protein</fullName>
    </recommendedName>
</protein>
<feature type="domain" description="EcoEI R protein C-terminal" evidence="1">
    <location>
        <begin position="3"/>
        <end position="114"/>
    </location>
</feature>
<dbReference type="Proteomes" id="UP001501411">
    <property type="component" value="Unassembled WGS sequence"/>
</dbReference>
<comment type="caution">
    <text evidence="2">The sequence shown here is derived from an EMBL/GenBank/DDBJ whole genome shotgun (WGS) entry which is preliminary data.</text>
</comment>
<gene>
    <name evidence="2" type="ORF">GCM10023231_31300</name>
</gene>
<organism evidence="2 3">
    <name type="scientific">Olivibacter ginsenosidimutans</name>
    <dbReference type="NCBI Taxonomy" id="1176537"/>
    <lineage>
        <taxon>Bacteria</taxon>
        <taxon>Pseudomonadati</taxon>
        <taxon>Bacteroidota</taxon>
        <taxon>Sphingobacteriia</taxon>
        <taxon>Sphingobacteriales</taxon>
        <taxon>Sphingobacteriaceae</taxon>
        <taxon>Olivibacter</taxon>
    </lineage>
</organism>
<evidence type="ECO:0000313" key="3">
    <source>
        <dbReference type="Proteomes" id="UP001501411"/>
    </source>
</evidence>
<evidence type="ECO:0000313" key="2">
    <source>
        <dbReference type="EMBL" id="GAA4800269.1"/>
    </source>
</evidence>
<name>A0ABP9BTN0_9SPHI</name>
<dbReference type="InterPro" id="IPR013670">
    <property type="entry name" value="EcoEI_R_C_dom"/>
</dbReference>
<dbReference type="EMBL" id="BAABIQ010000041">
    <property type="protein sequence ID" value="GAA4800269.1"/>
    <property type="molecule type" value="Genomic_DNA"/>
</dbReference>
<evidence type="ECO:0000259" key="1">
    <source>
        <dbReference type="Pfam" id="PF08463"/>
    </source>
</evidence>
<sequence length="120" mass="13842">MRTLREAWKSTKKQDVAADIIAYIRTLTLGSELVSKEDRVRQAFQKLYSEQNWTVPQKNLLARIEAQMIAESVVTVDDLDKEPFVSTYGGFNRINQRFDNHLPDILQKINSYMYGGNQTA</sequence>